<protein>
    <submittedName>
        <fullName evidence="9">Rhomboid family intramembrane serine protease</fullName>
    </submittedName>
</protein>
<keyword evidence="6 7" id="KW-0472">Membrane</keyword>
<proteinExistence type="inferred from homology"/>
<evidence type="ECO:0000256" key="2">
    <source>
        <dbReference type="ARBA" id="ARBA00009045"/>
    </source>
</evidence>
<dbReference type="PANTHER" id="PTHR43731:SF14">
    <property type="entry name" value="PRESENILIN-ASSOCIATED RHOMBOID-LIKE PROTEIN, MITOCHONDRIAL"/>
    <property type="match status" value="1"/>
</dbReference>
<keyword evidence="4" id="KW-0378">Hydrolase</keyword>
<dbReference type="GO" id="GO:0016020">
    <property type="term" value="C:membrane"/>
    <property type="evidence" value="ECO:0007669"/>
    <property type="project" value="UniProtKB-SubCell"/>
</dbReference>
<feature type="transmembrane region" description="Helical" evidence="7">
    <location>
        <begin position="16"/>
        <end position="34"/>
    </location>
</feature>
<name>A0A2P7ALE0_9HYPH</name>
<comment type="similarity">
    <text evidence="2">Belongs to the peptidase S54 family.</text>
</comment>
<feature type="transmembrane region" description="Helical" evidence="7">
    <location>
        <begin position="134"/>
        <end position="153"/>
    </location>
</feature>
<dbReference type="Pfam" id="PF01694">
    <property type="entry name" value="Rhomboid"/>
    <property type="match status" value="1"/>
</dbReference>
<dbReference type="AlphaFoldDB" id="A0A2P7ALE0"/>
<organism evidence="9 10">
    <name type="scientific">Phyllobacterium endophyticum</name>
    <dbReference type="NCBI Taxonomy" id="1149773"/>
    <lineage>
        <taxon>Bacteria</taxon>
        <taxon>Pseudomonadati</taxon>
        <taxon>Pseudomonadota</taxon>
        <taxon>Alphaproteobacteria</taxon>
        <taxon>Hyphomicrobiales</taxon>
        <taxon>Phyllobacteriaceae</taxon>
        <taxon>Phyllobacterium</taxon>
    </lineage>
</organism>
<keyword evidence="10" id="KW-1185">Reference proteome</keyword>
<dbReference type="GO" id="GO:0004252">
    <property type="term" value="F:serine-type endopeptidase activity"/>
    <property type="evidence" value="ECO:0007669"/>
    <property type="project" value="InterPro"/>
</dbReference>
<feature type="transmembrane region" description="Helical" evidence="7">
    <location>
        <begin position="110"/>
        <end position="128"/>
    </location>
</feature>
<keyword evidence="5 7" id="KW-1133">Transmembrane helix</keyword>
<dbReference type="InterPro" id="IPR022764">
    <property type="entry name" value="Peptidase_S54_rhomboid_dom"/>
</dbReference>
<reference evidence="10" key="1">
    <citation type="submission" date="2017-11" db="EMBL/GenBank/DDBJ databases">
        <authorList>
            <person name="Kuznetsova I."/>
            <person name="Sazanova A."/>
            <person name="Chirak E."/>
            <person name="Safronova V."/>
            <person name="Willems A."/>
        </authorList>
    </citation>
    <scope>NUCLEOTIDE SEQUENCE [LARGE SCALE GENOMIC DNA]</scope>
    <source>
        <strain evidence="10">PEPV15</strain>
    </source>
</reference>
<evidence type="ECO:0000313" key="10">
    <source>
        <dbReference type="Proteomes" id="UP000241158"/>
    </source>
</evidence>
<dbReference type="EMBL" id="PGGN01000006">
    <property type="protein sequence ID" value="PSH55028.1"/>
    <property type="molecule type" value="Genomic_DNA"/>
</dbReference>
<dbReference type="SUPFAM" id="SSF144091">
    <property type="entry name" value="Rhomboid-like"/>
    <property type="match status" value="1"/>
</dbReference>
<dbReference type="OrthoDB" id="9813074at2"/>
<dbReference type="RefSeq" id="WP_106719030.1">
    <property type="nucleotide sequence ID" value="NZ_JACHXT010000002.1"/>
</dbReference>
<evidence type="ECO:0000256" key="7">
    <source>
        <dbReference type="SAM" id="Phobius"/>
    </source>
</evidence>
<evidence type="ECO:0000256" key="5">
    <source>
        <dbReference type="ARBA" id="ARBA00022989"/>
    </source>
</evidence>
<evidence type="ECO:0000256" key="1">
    <source>
        <dbReference type="ARBA" id="ARBA00004141"/>
    </source>
</evidence>
<feature type="transmembrane region" description="Helical" evidence="7">
    <location>
        <begin position="196"/>
        <end position="215"/>
    </location>
</feature>
<dbReference type="GO" id="GO:0006508">
    <property type="term" value="P:proteolysis"/>
    <property type="evidence" value="ECO:0007669"/>
    <property type="project" value="UniProtKB-KW"/>
</dbReference>
<dbReference type="PANTHER" id="PTHR43731">
    <property type="entry name" value="RHOMBOID PROTEASE"/>
    <property type="match status" value="1"/>
</dbReference>
<dbReference type="InterPro" id="IPR035952">
    <property type="entry name" value="Rhomboid-like_sf"/>
</dbReference>
<dbReference type="InterPro" id="IPR050925">
    <property type="entry name" value="Rhomboid_protease_S54"/>
</dbReference>
<evidence type="ECO:0000256" key="6">
    <source>
        <dbReference type="ARBA" id="ARBA00023136"/>
    </source>
</evidence>
<keyword evidence="3 7" id="KW-0812">Transmembrane</keyword>
<evidence type="ECO:0000256" key="4">
    <source>
        <dbReference type="ARBA" id="ARBA00022801"/>
    </source>
</evidence>
<feature type="domain" description="Peptidase S54 rhomboid" evidence="8">
    <location>
        <begin position="73"/>
        <end position="217"/>
    </location>
</feature>
<accession>A0A2P7ALE0</accession>
<comment type="subcellular location">
    <subcellularLocation>
        <location evidence="1">Membrane</location>
        <topology evidence="1">Multi-pass membrane protein</topology>
    </subcellularLocation>
</comment>
<feature type="transmembrane region" description="Helical" evidence="7">
    <location>
        <begin position="74"/>
        <end position="98"/>
    </location>
</feature>
<dbReference type="Gene3D" id="1.20.1540.10">
    <property type="entry name" value="Rhomboid-like"/>
    <property type="match status" value="1"/>
</dbReference>
<evidence type="ECO:0000313" key="9">
    <source>
        <dbReference type="EMBL" id="PSH55028.1"/>
    </source>
</evidence>
<comment type="caution">
    <text evidence="9">The sequence shown here is derived from an EMBL/GenBank/DDBJ whole genome shotgun (WGS) entry which is preliminary data.</text>
</comment>
<keyword evidence="9" id="KW-0645">Protease</keyword>
<evidence type="ECO:0000256" key="3">
    <source>
        <dbReference type="ARBA" id="ARBA00022692"/>
    </source>
</evidence>
<gene>
    <name evidence="9" type="ORF">CU100_23280</name>
</gene>
<sequence>MFIPLHDANSLKYIKLQYVTLSLIVINVVVYLLMSVSGDSAQAAAIGLGYIPAIVHDLAVLPVDFYIVPPDFTYVTYAFLHADIFHLGGNMLFLWVFGDNVEDALGHIRFLIFYILCAAAGAFLHGVIVPFSEAPLIGASGAIAGIVSAYLLLHPRVKVWVLAFGRIPLRIPAIYPLVLWVLTQFGMLVFGGSEQISWPAHVGGIIAGALLIVIMKRRSVPLFDRAIVSPRAVVVEKQPEPATREAEPVKWGR</sequence>
<evidence type="ECO:0000259" key="8">
    <source>
        <dbReference type="Pfam" id="PF01694"/>
    </source>
</evidence>
<dbReference type="Proteomes" id="UP000241158">
    <property type="component" value="Unassembled WGS sequence"/>
</dbReference>